<protein>
    <submittedName>
        <fullName evidence="2">Uncharacterized protein</fullName>
    </submittedName>
</protein>
<dbReference type="HOGENOM" id="CLU_2751249_0_0_7"/>
<proteinExistence type="predicted"/>
<sequence>MRMIFVAIVRGLLLLCPASKWLFVSVSLSRTFYREIIGSCPKWSFDNFLLADLWLRLAVMFLLANLLLFG</sequence>
<dbReference type="EMBL" id="CR522870">
    <property type="protein sequence ID" value="CAG35196.1"/>
    <property type="molecule type" value="Genomic_DNA"/>
</dbReference>
<evidence type="ECO:0000256" key="1">
    <source>
        <dbReference type="SAM" id="Phobius"/>
    </source>
</evidence>
<keyword evidence="1" id="KW-0812">Transmembrane</keyword>
<dbReference type="Proteomes" id="UP000000602">
    <property type="component" value="Chromosome"/>
</dbReference>
<reference evidence="3" key="1">
    <citation type="journal article" date="2004" name="Environ. Microbiol.">
        <title>The genome of Desulfotalea psychrophila, a sulfate-reducing bacterium from permanently cold Arctic sediments.</title>
        <authorList>
            <person name="Rabus R."/>
            <person name="Ruepp A."/>
            <person name="Frickey T."/>
            <person name="Rattei T."/>
            <person name="Fartmann B."/>
            <person name="Stark M."/>
            <person name="Bauer M."/>
            <person name="Zibat A."/>
            <person name="Lombardot T."/>
            <person name="Becker I."/>
            <person name="Amann J."/>
            <person name="Gellner K."/>
            <person name="Teeling H."/>
            <person name="Leuschner W.D."/>
            <person name="Gloeckner F.-O."/>
            <person name="Lupas A.N."/>
            <person name="Amann R."/>
            <person name="Klenk H.-P."/>
        </authorList>
    </citation>
    <scope>NUCLEOTIDE SEQUENCE [LARGE SCALE GENOMIC DNA]</scope>
    <source>
        <strain evidence="3">DSM 12343 / LSv54</strain>
    </source>
</reference>
<keyword evidence="1" id="KW-1133">Transmembrane helix</keyword>
<name>Q6AR28_DESPS</name>
<keyword evidence="1" id="KW-0472">Membrane</keyword>
<evidence type="ECO:0000313" key="2">
    <source>
        <dbReference type="EMBL" id="CAG35196.1"/>
    </source>
</evidence>
<accession>Q6AR28</accession>
<dbReference type="AlphaFoldDB" id="Q6AR28"/>
<dbReference type="STRING" id="177439.DP0467"/>
<organism evidence="2 3">
    <name type="scientific">Desulfotalea psychrophila (strain LSv54 / DSM 12343)</name>
    <dbReference type="NCBI Taxonomy" id="177439"/>
    <lineage>
        <taxon>Bacteria</taxon>
        <taxon>Pseudomonadati</taxon>
        <taxon>Thermodesulfobacteriota</taxon>
        <taxon>Desulfobulbia</taxon>
        <taxon>Desulfobulbales</taxon>
        <taxon>Desulfocapsaceae</taxon>
        <taxon>Desulfotalea</taxon>
    </lineage>
</organism>
<dbReference type="KEGG" id="dps:DP0467"/>
<feature type="transmembrane region" description="Helical" evidence="1">
    <location>
        <begin position="53"/>
        <end position="69"/>
    </location>
</feature>
<keyword evidence="3" id="KW-1185">Reference proteome</keyword>
<gene>
    <name evidence="2" type="ordered locus">DP0467</name>
</gene>
<evidence type="ECO:0000313" key="3">
    <source>
        <dbReference type="Proteomes" id="UP000000602"/>
    </source>
</evidence>